<dbReference type="Proteomes" id="UP001060919">
    <property type="component" value="Plasmid pAUEb"/>
</dbReference>
<dbReference type="InterPro" id="IPR043708">
    <property type="entry name" value="DUF5648"/>
</dbReference>
<evidence type="ECO:0000313" key="3">
    <source>
        <dbReference type="Proteomes" id="UP001060919"/>
    </source>
</evidence>
<dbReference type="KEGG" id="aup:AsAng_0064780"/>
<keyword evidence="2" id="KW-0614">Plasmid</keyword>
<evidence type="ECO:0000259" key="1">
    <source>
        <dbReference type="Pfam" id="PF18885"/>
    </source>
</evidence>
<protein>
    <recommendedName>
        <fullName evidence="1">DUF5648 domain-containing protein</fullName>
    </recommendedName>
</protein>
<reference evidence="2" key="1">
    <citation type="submission" date="2022-09" db="EMBL/GenBank/DDBJ databases">
        <title>Aureispira anguillicida sp. nov., isolated from Leptocephalus of Japanese eel Anguilla japonica.</title>
        <authorList>
            <person name="Yuasa K."/>
            <person name="Mekata T."/>
            <person name="Ikunari K."/>
        </authorList>
    </citation>
    <scope>NUCLEOTIDE SEQUENCE</scope>
    <source>
        <strain evidence="2">EL160426</strain>
        <plasmid evidence="2">pAUEb</plasmid>
    </source>
</reference>
<keyword evidence="3" id="KW-1185">Reference proteome</keyword>
<feature type="domain" description="DUF5648" evidence="1">
    <location>
        <begin position="30"/>
        <end position="161"/>
    </location>
</feature>
<geneLocation type="plasmid" evidence="2 3">
    <name>pAUEb</name>
</geneLocation>
<proteinExistence type="predicted"/>
<sequence length="270" mass="31539">MKGIFFLLGLALCSSSILDNDRKNYKVDEGNDGNNHLTLSMKQENYSVSSRYGYVKEGIIGYVFKKQIPNTVPLTRFYSQDYSDHFYTASSLEIDHVNNNLKTYKNEGVIGYVYLTPVQGTVPVHRFNLPGEDHFYTTSEYESNHVKKTGSYTSEGISCWVYPSKNGNDNLIPVYRLYSHEIIDHFYTTSAGEVDIILDDSHNFNLWDYLRIYRDDRGYWIIENEHNDISFRVTIQWTDLTTKTYYVRYRSTWNTLKNSDVAILHKQVKL</sequence>
<evidence type="ECO:0000313" key="2">
    <source>
        <dbReference type="EMBL" id="BDS15694.1"/>
    </source>
</evidence>
<dbReference type="EMBL" id="AP026869">
    <property type="protein sequence ID" value="BDS15694.1"/>
    <property type="molecule type" value="Genomic_DNA"/>
</dbReference>
<dbReference type="AlphaFoldDB" id="A0A915YMD2"/>
<organism evidence="2 3">
    <name type="scientific">Aureispira anguillae</name>
    <dbReference type="NCBI Taxonomy" id="2864201"/>
    <lineage>
        <taxon>Bacteria</taxon>
        <taxon>Pseudomonadati</taxon>
        <taxon>Bacteroidota</taxon>
        <taxon>Saprospiria</taxon>
        <taxon>Saprospirales</taxon>
        <taxon>Saprospiraceae</taxon>
        <taxon>Aureispira</taxon>
    </lineage>
</organism>
<dbReference type="Pfam" id="PF18885">
    <property type="entry name" value="DUF5648"/>
    <property type="match status" value="1"/>
</dbReference>
<name>A0A915YMD2_9BACT</name>
<gene>
    <name evidence="2" type="ORF">AsAng_0064780</name>
</gene>
<accession>A0A915YMD2</accession>